<gene>
    <name evidence="7" type="ORF">PCAL00307_LOCUS2138</name>
    <name evidence="8" type="ORF">PECAL_4P22720</name>
</gene>
<keyword evidence="2" id="KW-0433">Leucine-rich repeat</keyword>
<evidence type="ECO:0000256" key="1">
    <source>
        <dbReference type="ARBA" id="ARBA00004138"/>
    </source>
</evidence>
<feature type="region of interest" description="Disordered" evidence="6">
    <location>
        <begin position="504"/>
        <end position="535"/>
    </location>
</feature>
<keyword evidence="3" id="KW-0677">Repeat</keyword>
<dbReference type="SUPFAM" id="SSF52058">
    <property type="entry name" value="L domain-like"/>
    <property type="match status" value="1"/>
</dbReference>
<evidence type="ECO:0000313" key="8">
    <source>
        <dbReference type="EMBL" id="CAH0374958.1"/>
    </source>
</evidence>
<dbReference type="EMBL" id="CAKKNE010000004">
    <property type="protein sequence ID" value="CAH0374958.1"/>
    <property type="molecule type" value="Genomic_DNA"/>
</dbReference>
<dbReference type="InterPro" id="IPR050576">
    <property type="entry name" value="Cilia_flagella_integrity"/>
</dbReference>
<evidence type="ECO:0008006" key="10">
    <source>
        <dbReference type="Google" id="ProtNLM"/>
    </source>
</evidence>
<keyword evidence="5" id="KW-0966">Cell projection</keyword>
<evidence type="ECO:0000256" key="4">
    <source>
        <dbReference type="ARBA" id="ARBA00023069"/>
    </source>
</evidence>
<dbReference type="SMART" id="SM00365">
    <property type="entry name" value="LRR_SD22"/>
    <property type="match status" value="3"/>
</dbReference>
<dbReference type="EMBL" id="HBIW01002537">
    <property type="protein sequence ID" value="CAE0686704.1"/>
    <property type="molecule type" value="Transcribed_RNA"/>
</dbReference>
<dbReference type="InterPro" id="IPR032675">
    <property type="entry name" value="LRR_dom_sf"/>
</dbReference>
<evidence type="ECO:0000313" key="7">
    <source>
        <dbReference type="EMBL" id="CAE0686704.1"/>
    </source>
</evidence>
<dbReference type="PANTHER" id="PTHR45973">
    <property type="entry name" value="PROTEIN PHOSPHATASE 1 REGULATORY SUBUNIT SDS22-RELATED"/>
    <property type="match status" value="1"/>
</dbReference>
<reference evidence="7" key="1">
    <citation type="submission" date="2021-01" db="EMBL/GenBank/DDBJ databases">
        <authorList>
            <person name="Corre E."/>
            <person name="Pelletier E."/>
            <person name="Niang G."/>
            <person name="Scheremetjew M."/>
            <person name="Finn R."/>
            <person name="Kale V."/>
            <person name="Holt S."/>
            <person name="Cochrane G."/>
            <person name="Meng A."/>
            <person name="Brown T."/>
            <person name="Cohen L."/>
        </authorList>
    </citation>
    <scope>NUCLEOTIDE SEQUENCE</scope>
    <source>
        <strain evidence="7">CCMP1756</strain>
    </source>
</reference>
<dbReference type="AlphaFoldDB" id="A0A7S4E385"/>
<evidence type="ECO:0000256" key="6">
    <source>
        <dbReference type="SAM" id="MobiDB-lite"/>
    </source>
</evidence>
<feature type="region of interest" description="Disordered" evidence="6">
    <location>
        <begin position="695"/>
        <end position="717"/>
    </location>
</feature>
<evidence type="ECO:0000256" key="2">
    <source>
        <dbReference type="ARBA" id="ARBA00022614"/>
    </source>
</evidence>
<feature type="compositionally biased region" description="Basic and acidic residues" evidence="6">
    <location>
        <begin position="695"/>
        <end position="705"/>
    </location>
</feature>
<evidence type="ECO:0000256" key="3">
    <source>
        <dbReference type="ARBA" id="ARBA00022737"/>
    </source>
</evidence>
<comment type="subcellular location">
    <subcellularLocation>
        <location evidence="1">Cell projection</location>
        <location evidence="1">Cilium</location>
    </subcellularLocation>
</comment>
<evidence type="ECO:0000313" key="9">
    <source>
        <dbReference type="Proteomes" id="UP000789595"/>
    </source>
</evidence>
<keyword evidence="9" id="KW-1185">Reference proteome</keyword>
<dbReference type="Proteomes" id="UP000789595">
    <property type="component" value="Unassembled WGS sequence"/>
</dbReference>
<protein>
    <recommendedName>
        <fullName evidence="10">Protein phosphatase 1 regulatory subunit 7</fullName>
    </recommendedName>
</protein>
<name>A0A7S4E385_9STRA</name>
<dbReference type="Gene3D" id="3.80.10.10">
    <property type="entry name" value="Ribonuclease Inhibitor"/>
    <property type="match status" value="2"/>
</dbReference>
<accession>A0A7S4E385</accession>
<evidence type="ECO:0000256" key="5">
    <source>
        <dbReference type="ARBA" id="ARBA00023273"/>
    </source>
</evidence>
<dbReference type="Pfam" id="PF14580">
    <property type="entry name" value="LRR_9"/>
    <property type="match status" value="1"/>
</dbReference>
<dbReference type="PROSITE" id="PS51450">
    <property type="entry name" value="LRR"/>
    <property type="match status" value="2"/>
</dbReference>
<proteinExistence type="predicted"/>
<reference evidence="8" key="2">
    <citation type="submission" date="2021-11" db="EMBL/GenBank/DDBJ databases">
        <authorList>
            <consortium name="Genoscope - CEA"/>
            <person name="William W."/>
        </authorList>
    </citation>
    <scope>NUCLEOTIDE SEQUENCE</scope>
</reference>
<sequence>MPPSFKSKHPPPEPSPWITSALIEETTGVGVDEHNCLDDLEILFAPLNQAAPSANDHSNGHTVGLARCARLRRLSLVDCGLVKLGCLQPIAHTLERLCVADQKLTSLKDLGSLPQLRWLYAQQNNISRIEGLDECPRLRALWLFDNSIQRCEGLTELAELRELWLQNNKMKRLGGLEALTALRDLQLAGNPISDYRDLPRLARLPSLESVGFRDAHFGSCPIAEREGYRDAVLGALRHVTSLDASEVTRQDRHRARDAHLENVLEFHEKVDALQREHRDDAAAIEARRRRSSAHARSLDGEMRLAFAELERLVDEGRQAVKAEHAKHRRARALAQRSLDAALAAALAEHALACDDASHKADRRERRDECALLALERRAKGERRIALVIASLQYGGPRFTSNRGDPPQQLPPAKVACQLLGEHSPDFRWLDARLREQPKGDADPLCLLRAYRVSRRDEALPDGKCWFLRGDAALIEDAVRGDVKDGLVLYASASQACAAFRSSSSSVSAPQKGGDAVDLLEGSSDDESDDESPETLWDECKEDDAALSSSDAAGSLALLLLCREVDAASGGDNATKRNLLMAAEASAQKFVGGQAYKSSDLLATPAGLTGVAVEHVLLCGSGLCSRDQRALEADLHDDGAVGGPTDALLDALAARVRAEVEGHRQRVARDLEPAAVDQLREADADLADREDQLRKTRARIQSERSAQETILRSFREPA</sequence>
<organism evidence="7">
    <name type="scientific">Pelagomonas calceolata</name>
    <dbReference type="NCBI Taxonomy" id="35677"/>
    <lineage>
        <taxon>Eukaryota</taxon>
        <taxon>Sar</taxon>
        <taxon>Stramenopiles</taxon>
        <taxon>Ochrophyta</taxon>
        <taxon>Pelagophyceae</taxon>
        <taxon>Pelagomonadales</taxon>
        <taxon>Pelagomonadaceae</taxon>
        <taxon>Pelagomonas</taxon>
    </lineage>
</organism>
<dbReference type="InterPro" id="IPR001611">
    <property type="entry name" value="Leu-rich_rpt"/>
</dbReference>
<keyword evidence="4" id="KW-0969">Cilium</keyword>
<dbReference type="PANTHER" id="PTHR45973:SF9">
    <property type="entry name" value="LEUCINE-RICH REPEAT-CONTAINING PROTEIN 46"/>
    <property type="match status" value="1"/>
</dbReference>
<dbReference type="OrthoDB" id="7451790at2759"/>
<feature type="compositionally biased region" description="Acidic residues" evidence="6">
    <location>
        <begin position="522"/>
        <end position="535"/>
    </location>
</feature>